<evidence type="ECO:0000256" key="1">
    <source>
        <dbReference type="SAM" id="MobiDB-lite"/>
    </source>
</evidence>
<dbReference type="AlphaFoldDB" id="A0A8K0TA75"/>
<feature type="region of interest" description="Disordered" evidence="1">
    <location>
        <begin position="402"/>
        <end position="449"/>
    </location>
</feature>
<feature type="compositionally biased region" description="Basic residues" evidence="1">
    <location>
        <begin position="270"/>
        <end position="282"/>
    </location>
</feature>
<feature type="compositionally biased region" description="Basic residues" evidence="1">
    <location>
        <begin position="332"/>
        <end position="342"/>
    </location>
</feature>
<comment type="caution">
    <text evidence="2">The sequence shown here is derived from an EMBL/GenBank/DDBJ whole genome shotgun (WGS) entry which is preliminary data.</text>
</comment>
<evidence type="ECO:0000313" key="2">
    <source>
        <dbReference type="EMBL" id="KAH7358120.1"/>
    </source>
</evidence>
<feature type="region of interest" description="Disordered" evidence="1">
    <location>
        <begin position="325"/>
        <end position="345"/>
    </location>
</feature>
<organism evidence="2 3">
    <name type="scientific">Plectosphaerella cucumerina</name>
    <dbReference type="NCBI Taxonomy" id="40658"/>
    <lineage>
        <taxon>Eukaryota</taxon>
        <taxon>Fungi</taxon>
        <taxon>Dikarya</taxon>
        <taxon>Ascomycota</taxon>
        <taxon>Pezizomycotina</taxon>
        <taxon>Sordariomycetes</taxon>
        <taxon>Hypocreomycetidae</taxon>
        <taxon>Glomerellales</taxon>
        <taxon>Plectosphaerellaceae</taxon>
        <taxon>Plectosphaerella</taxon>
    </lineage>
</organism>
<feature type="compositionally biased region" description="Polar residues" evidence="1">
    <location>
        <begin position="16"/>
        <end position="34"/>
    </location>
</feature>
<feature type="compositionally biased region" description="Polar residues" evidence="1">
    <location>
        <begin position="288"/>
        <end position="304"/>
    </location>
</feature>
<feature type="compositionally biased region" description="Gly residues" evidence="1">
    <location>
        <begin position="705"/>
        <end position="714"/>
    </location>
</feature>
<feature type="compositionally biased region" description="Polar residues" evidence="1">
    <location>
        <begin position="608"/>
        <end position="634"/>
    </location>
</feature>
<evidence type="ECO:0000313" key="3">
    <source>
        <dbReference type="Proteomes" id="UP000813385"/>
    </source>
</evidence>
<feature type="compositionally biased region" description="Polar residues" evidence="1">
    <location>
        <begin position="434"/>
        <end position="445"/>
    </location>
</feature>
<feature type="compositionally biased region" description="Low complexity" evidence="1">
    <location>
        <begin position="245"/>
        <end position="256"/>
    </location>
</feature>
<feature type="region of interest" description="Disordered" evidence="1">
    <location>
        <begin position="554"/>
        <end position="591"/>
    </location>
</feature>
<feature type="compositionally biased region" description="Basic and acidic residues" evidence="1">
    <location>
        <begin position="215"/>
        <end position="243"/>
    </location>
</feature>
<accession>A0A8K0TA75</accession>
<protein>
    <submittedName>
        <fullName evidence="2">Uncharacterized protein</fullName>
    </submittedName>
</protein>
<feature type="compositionally biased region" description="Polar residues" evidence="1">
    <location>
        <begin position="568"/>
        <end position="591"/>
    </location>
</feature>
<name>A0A8K0TA75_9PEZI</name>
<feature type="compositionally biased region" description="Basic residues" evidence="1">
    <location>
        <begin position="680"/>
        <end position="692"/>
    </location>
</feature>
<feature type="compositionally biased region" description="Low complexity" evidence="1">
    <location>
        <begin position="485"/>
        <end position="518"/>
    </location>
</feature>
<gene>
    <name evidence="2" type="ORF">B0T11DRAFT_99945</name>
</gene>
<feature type="region of interest" description="Disordered" evidence="1">
    <location>
        <begin position="1"/>
        <end position="309"/>
    </location>
</feature>
<feature type="region of interest" description="Disordered" evidence="1">
    <location>
        <begin position="607"/>
        <end position="714"/>
    </location>
</feature>
<sequence length="714" mass="75400">MQSNVVPRQEHARPLSVSSAAVDQLRKSSGISSDDQFEKSPTAPFAGTSRIPSDPFVGQCPPGMSIGAAAVPPMPIPPRLKARGASFVAAQEDWRSKPASDDIVKESSDEDLPAGSPKSVASITVSLPADAANDDKEKELVVEDKSTVEKPTTEEKHTEEKPAAEEKATAEDKSSTEDESSIEQAPPVEEKRRSSLSLAKRRPDNPSKEQSTIVDKSDVEAKGSSSDEIKAKGGSSDEAKGKNEASIPSSSAASPEYPKKKEYNSATFPKSKKPNSKQKKNALHAAQQIFQQEAHQNAQQSGAESSRHPSIVVVADTDLSKGISPAEMVGTVRHKGKKKKNKGLNLSHLASENSLRASVAVSDPSPVPLVINTADILQNDNASDVSVSDASFWTAPSRQASAEVQQIDMSQDKASKQATPTKYKSQKKTDSTPEHAQTTTGSGMTLNPMATPFVSPTVIRRKPTPLHLMAAVPLMPLGRPKHKSASSNVSIASSRTMTPSTSPKKPAKPAQADTPTPAESQPVEMGTPSEAMDVEMTDAPDLPEIVAASPESISIAMDTPESSEIAAQESQNVEVTPAESQNVETESTEPQSIEIAVAETKDVEVAVTETQDLPSAEVSTPQEDSNKPTTTTQKAFGKDKETPIQTTTDAPKSTEDDAVPPTAKSEPEEQAPPASSTGTIKKKKSKKGKKKQQQKDAGAKDAGASGAGGAEVKN</sequence>
<feature type="region of interest" description="Disordered" evidence="1">
    <location>
        <begin position="477"/>
        <end position="532"/>
    </location>
</feature>
<reference evidence="2" key="1">
    <citation type="journal article" date="2021" name="Nat. Commun.">
        <title>Genetic determinants of endophytism in the Arabidopsis root mycobiome.</title>
        <authorList>
            <person name="Mesny F."/>
            <person name="Miyauchi S."/>
            <person name="Thiergart T."/>
            <person name="Pickel B."/>
            <person name="Atanasova L."/>
            <person name="Karlsson M."/>
            <person name="Huettel B."/>
            <person name="Barry K.W."/>
            <person name="Haridas S."/>
            <person name="Chen C."/>
            <person name="Bauer D."/>
            <person name="Andreopoulos W."/>
            <person name="Pangilinan J."/>
            <person name="LaButti K."/>
            <person name="Riley R."/>
            <person name="Lipzen A."/>
            <person name="Clum A."/>
            <person name="Drula E."/>
            <person name="Henrissat B."/>
            <person name="Kohler A."/>
            <person name="Grigoriev I.V."/>
            <person name="Martin F.M."/>
            <person name="Hacquard S."/>
        </authorList>
    </citation>
    <scope>NUCLEOTIDE SEQUENCE</scope>
    <source>
        <strain evidence="2">MPI-CAGE-AT-0016</strain>
    </source>
</reference>
<keyword evidence="3" id="KW-1185">Reference proteome</keyword>
<feature type="compositionally biased region" description="Basic and acidic residues" evidence="1">
    <location>
        <begin position="92"/>
        <end position="107"/>
    </location>
</feature>
<dbReference type="Proteomes" id="UP000813385">
    <property type="component" value="Unassembled WGS sequence"/>
</dbReference>
<dbReference type="EMBL" id="JAGPXD010000004">
    <property type="protein sequence ID" value="KAH7358120.1"/>
    <property type="molecule type" value="Genomic_DNA"/>
</dbReference>
<proteinExistence type="predicted"/>
<feature type="compositionally biased region" description="Basic and acidic residues" evidence="1">
    <location>
        <begin position="133"/>
        <end position="176"/>
    </location>
</feature>